<feature type="signal peptide" evidence="1">
    <location>
        <begin position="1"/>
        <end position="25"/>
    </location>
</feature>
<evidence type="ECO:0000256" key="1">
    <source>
        <dbReference type="SAM" id="SignalP"/>
    </source>
</evidence>
<dbReference type="OrthoDB" id="5292716at2"/>
<proteinExistence type="predicted"/>
<reference evidence="2 3" key="1">
    <citation type="submission" date="2016-06" db="EMBL/GenBank/DDBJ databases">
        <authorList>
            <person name="Kjaerup R.B."/>
            <person name="Dalgaard T.S."/>
            <person name="Juul-Madsen H.R."/>
        </authorList>
    </citation>
    <scope>NUCLEOTIDE SEQUENCE [LARGE SCALE GENOMIC DNA]</scope>
    <source>
        <strain evidence="2 3">CECT 8886</strain>
    </source>
</reference>
<evidence type="ECO:0000313" key="3">
    <source>
        <dbReference type="Proteomes" id="UP000092544"/>
    </source>
</evidence>
<name>A0A1A8T4H4_9GAMM</name>
<dbReference type="AlphaFoldDB" id="A0A1A8T4H4"/>
<sequence length="256" mass="28704">MKKFYPKITCSLLALVLLAVPNVNAQDDGDYSSNETGLWQGSAEFGVRRATGNTNTSSFNGKLNLVQNLTYWRNTYIFQSNYATANDSTTAEQYRGSIQSDYKFTNNEFLFVKGEAEKDHFSGYLYKSSLSTGYGNRLWQGADGSYFEASAGIGYQREKLLKKKTNSSNFDNGLTTNFSAKLEKYVSDTSTFKQDLSTQIDMEYGSNEIESVTSLQTDIISNIAMKMSYRVTYDSQVPVGKAHTNTETSITFLYSF</sequence>
<gene>
    <name evidence="2" type="ORF">MSP8886_00380</name>
</gene>
<dbReference type="STRING" id="1792290.MSP8886_00380"/>
<dbReference type="InterPro" id="IPR007433">
    <property type="entry name" value="DUF481"/>
</dbReference>
<dbReference type="Proteomes" id="UP000092544">
    <property type="component" value="Unassembled WGS sequence"/>
</dbReference>
<dbReference type="EMBL" id="FLOB01000001">
    <property type="protein sequence ID" value="SBS25759.1"/>
    <property type="molecule type" value="Genomic_DNA"/>
</dbReference>
<dbReference type="RefSeq" id="WP_067012133.1">
    <property type="nucleotide sequence ID" value="NZ_FLOB01000001.1"/>
</dbReference>
<keyword evidence="3" id="KW-1185">Reference proteome</keyword>
<accession>A0A1A8T4H4</accession>
<evidence type="ECO:0000313" key="2">
    <source>
        <dbReference type="EMBL" id="SBS25759.1"/>
    </source>
</evidence>
<protein>
    <recommendedName>
        <fullName evidence="4">Salt-induced outer membrane protein</fullName>
    </recommendedName>
</protein>
<feature type="chain" id="PRO_5008378776" description="Salt-induced outer membrane protein" evidence="1">
    <location>
        <begin position="26"/>
        <end position="256"/>
    </location>
</feature>
<organism evidence="2 3">
    <name type="scientific">Marinomonas spartinae</name>
    <dbReference type="NCBI Taxonomy" id="1792290"/>
    <lineage>
        <taxon>Bacteria</taxon>
        <taxon>Pseudomonadati</taxon>
        <taxon>Pseudomonadota</taxon>
        <taxon>Gammaproteobacteria</taxon>
        <taxon>Oceanospirillales</taxon>
        <taxon>Oceanospirillaceae</taxon>
        <taxon>Marinomonas</taxon>
    </lineage>
</organism>
<keyword evidence="1" id="KW-0732">Signal</keyword>
<dbReference type="Pfam" id="PF04338">
    <property type="entry name" value="DUF481"/>
    <property type="match status" value="1"/>
</dbReference>
<evidence type="ECO:0008006" key="4">
    <source>
        <dbReference type="Google" id="ProtNLM"/>
    </source>
</evidence>